<evidence type="ECO:0000256" key="3">
    <source>
        <dbReference type="ARBA" id="ARBA00007870"/>
    </source>
</evidence>
<dbReference type="GO" id="GO:0008677">
    <property type="term" value="F:2-dehydropantoate 2-reductase activity"/>
    <property type="evidence" value="ECO:0007669"/>
    <property type="project" value="UniProtKB-EC"/>
</dbReference>
<dbReference type="InterPro" id="IPR013752">
    <property type="entry name" value="KPA_reductase"/>
</dbReference>
<dbReference type="Pfam" id="PF08546">
    <property type="entry name" value="ApbA_C"/>
    <property type="match status" value="1"/>
</dbReference>
<dbReference type="EC" id="1.1.1.169" evidence="4 11"/>
<evidence type="ECO:0000256" key="11">
    <source>
        <dbReference type="RuleBase" id="RU362068"/>
    </source>
</evidence>
<evidence type="ECO:0000259" key="13">
    <source>
        <dbReference type="Pfam" id="PF08546"/>
    </source>
</evidence>
<dbReference type="Gene3D" id="1.10.1040.10">
    <property type="entry name" value="N-(1-d-carboxylethyl)-l-norvaline Dehydrogenase, domain 2"/>
    <property type="match status" value="1"/>
</dbReference>
<comment type="catalytic activity">
    <reaction evidence="10 11">
        <text>(R)-pantoate + NADP(+) = 2-dehydropantoate + NADPH + H(+)</text>
        <dbReference type="Rhea" id="RHEA:16233"/>
        <dbReference type="ChEBI" id="CHEBI:11561"/>
        <dbReference type="ChEBI" id="CHEBI:15378"/>
        <dbReference type="ChEBI" id="CHEBI:15980"/>
        <dbReference type="ChEBI" id="CHEBI:57783"/>
        <dbReference type="ChEBI" id="CHEBI:58349"/>
        <dbReference type="EC" id="1.1.1.169"/>
    </reaction>
</comment>
<dbReference type="SUPFAM" id="SSF48179">
    <property type="entry name" value="6-phosphogluconate dehydrogenase C-terminal domain-like"/>
    <property type="match status" value="1"/>
</dbReference>
<dbReference type="InterPro" id="IPR050838">
    <property type="entry name" value="Ketopantoate_reductase"/>
</dbReference>
<organism evidence="14 15">
    <name type="scientific">Paenibacillus allorhizoplanae</name>
    <dbReference type="NCBI Taxonomy" id="2905648"/>
    <lineage>
        <taxon>Bacteria</taxon>
        <taxon>Bacillati</taxon>
        <taxon>Bacillota</taxon>
        <taxon>Bacilli</taxon>
        <taxon>Bacillales</taxon>
        <taxon>Paenibacillaceae</taxon>
        <taxon>Paenibacillus</taxon>
    </lineage>
</organism>
<evidence type="ECO:0000313" key="14">
    <source>
        <dbReference type="EMBL" id="CAH1204522.1"/>
    </source>
</evidence>
<feature type="domain" description="Ketopantoate reductase N-terminal" evidence="12">
    <location>
        <begin position="20"/>
        <end position="180"/>
    </location>
</feature>
<evidence type="ECO:0000259" key="12">
    <source>
        <dbReference type="Pfam" id="PF02558"/>
    </source>
</evidence>
<dbReference type="InterPro" id="IPR008927">
    <property type="entry name" value="6-PGluconate_DH-like_C_sf"/>
</dbReference>
<proteinExistence type="inferred from homology"/>
<keyword evidence="15" id="KW-1185">Reference proteome</keyword>
<evidence type="ECO:0000256" key="2">
    <source>
        <dbReference type="ARBA" id="ARBA00004994"/>
    </source>
</evidence>
<evidence type="ECO:0000256" key="1">
    <source>
        <dbReference type="ARBA" id="ARBA00002919"/>
    </source>
</evidence>
<sequence>MAFLLYNSGYMNKGGYCMHIMIIGAGSLGLLFAAQLAPNCSQLTLVTRSEGQARELAEHGIQLVGTESLETKLAKSIVFQSYSEEISGSMAPVAREVDYIFLMVKQTAISPELITYIQSKMTRHTYLICFQNGVGHEVKLSQAIGWDKLLFAITTEGAKRIGPTSVKQTGHGITYLGELEPKNLAVTNHQQIFIVQLLELAGFRAELSKNMEVRIWTKLVINAVINPLTAILRVQNGELLRSAWALSLMQELYQEVLRLAAAKGIELPIDLWDTVQAVCEATKTNHSSMLQDIEASRHTEIDYLNGSLVKMGNELGLDLPANSMVYRMIKAIEN</sequence>
<dbReference type="NCBIfam" id="TIGR00745">
    <property type="entry name" value="apbA_panE"/>
    <property type="match status" value="1"/>
</dbReference>
<comment type="pathway">
    <text evidence="2 11">Cofactor biosynthesis; (R)-pantothenate biosynthesis; (R)-pantoate from 3-methyl-2-oxobutanoate: step 2/2.</text>
</comment>
<comment type="caution">
    <text evidence="14">The sequence shown here is derived from an EMBL/GenBank/DDBJ whole genome shotgun (WGS) entry which is preliminary data.</text>
</comment>
<comment type="function">
    <text evidence="1 11">Catalyzes the NADPH-dependent reduction of ketopantoate into pantoic acid.</text>
</comment>
<keyword evidence="6 11" id="KW-0566">Pantothenate biosynthesis</keyword>
<dbReference type="InterPro" id="IPR036291">
    <property type="entry name" value="NAD(P)-bd_dom_sf"/>
</dbReference>
<evidence type="ECO:0000256" key="10">
    <source>
        <dbReference type="ARBA" id="ARBA00048793"/>
    </source>
</evidence>
<dbReference type="Gene3D" id="3.40.50.720">
    <property type="entry name" value="NAD(P)-binding Rossmann-like Domain"/>
    <property type="match status" value="1"/>
</dbReference>
<dbReference type="SUPFAM" id="SSF51735">
    <property type="entry name" value="NAD(P)-binding Rossmann-fold domains"/>
    <property type="match status" value="1"/>
</dbReference>
<dbReference type="InterPro" id="IPR003710">
    <property type="entry name" value="ApbA"/>
</dbReference>
<dbReference type="PANTHER" id="PTHR43765:SF2">
    <property type="entry name" value="2-DEHYDROPANTOATE 2-REDUCTASE"/>
    <property type="match status" value="1"/>
</dbReference>
<dbReference type="Pfam" id="PF02558">
    <property type="entry name" value="ApbA"/>
    <property type="match status" value="1"/>
</dbReference>
<evidence type="ECO:0000313" key="15">
    <source>
        <dbReference type="Proteomes" id="UP000838821"/>
    </source>
</evidence>
<dbReference type="InterPro" id="IPR013332">
    <property type="entry name" value="KPR_N"/>
</dbReference>
<evidence type="ECO:0000256" key="8">
    <source>
        <dbReference type="ARBA" id="ARBA00023002"/>
    </source>
</evidence>
<evidence type="ECO:0000256" key="5">
    <source>
        <dbReference type="ARBA" id="ARBA00019465"/>
    </source>
</evidence>
<feature type="domain" description="Ketopantoate reductase C-terminal" evidence="13">
    <location>
        <begin position="210"/>
        <end position="333"/>
    </location>
</feature>
<keyword evidence="8 11" id="KW-0560">Oxidoreductase</keyword>
<comment type="similarity">
    <text evidence="3 11">Belongs to the ketopantoate reductase family.</text>
</comment>
<dbReference type="InterPro" id="IPR013328">
    <property type="entry name" value="6PGD_dom2"/>
</dbReference>
<name>A0ABN8GH82_9BACL</name>
<protein>
    <recommendedName>
        <fullName evidence="5 11">2-dehydropantoate 2-reductase</fullName>
        <ecNumber evidence="4 11">1.1.1.169</ecNumber>
    </recommendedName>
    <alternativeName>
        <fullName evidence="9 11">Ketopantoate reductase</fullName>
    </alternativeName>
</protein>
<keyword evidence="7 11" id="KW-0521">NADP</keyword>
<evidence type="ECO:0000256" key="4">
    <source>
        <dbReference type="ARBA" id="ARBA00013014"/>
    </source>
</evidence>
<dbReference type="EMBL" id="CAKMMW010000006">
    <property type="protein sequence ID" value="CAH1204522.1"/>
    <property type="molecule type" value="Genomic_DNA"/>
</dbReference>
<evidence type="ECO:0000256" key="7">
    <source>
        <dbReference type="ARBA" id="ARBA00022857"/>
    </source>
</evidence>
<reference evidence="14" key="1">
    <citation type="submission" date="2022-01" db="EMBL/GenBank/DDBJ databases">
        <authorList>
            <person name="Criscuolo A."/>
        </authorList>
    </citation>
    <scope>NUCLEOTIDE SEQUENCE</scope>
    <source>
        <strain evidence="14">CIP111891</strain>
    </source>
</reference>
<dbReference type="PANTHER" id="PTHR43765">
    <property type="entry name" value="2-DEHYDROPANTOATE 2-REDUCTASE-RELATED"/>
    <property type="match status" value="1"/>
</dbReference>
<dbReference type="Proteomes" id="UP000838821">
    <property type="component" value="Unassembled WGS sequence"/>
</dbReference>
<gene>
    <name evidence="14" type="primary">panE</name>
    <name evidence="14" type="ORF">PAECIP111891_02526</name>
</gene>
<accession>A0ABN8GH82</accession>
<evidence type="ECO:0000256" key="6">
    <source>
        <dbReference type="ARBA" id="ARBA00022655"/>
    </source>
</evidence>
<evidence type="ECO:0000256" key="9">
    <source>
        <dbReference type="ARBA" id="ARBA00032024"/>
    </source>
</evidence>